<evidence type="ECO:0000313" key="2">
    <source>
        <dbReference type="EMBL" id="KAJ8344154.1"/>
    </source>
</evidence>
<comment type="caution">
    <text evidence="2">The sequence shown here is derived from an EMBL/GenBank/DDBJ whole genome shotgun (WGS) entry which is preliminary data.</text>
</comment>
<evidence type="ECO:0000256" key="1">
    <source>
        <dbReference type="SAM" id="SignalP"/>
    </source>
</evidence>
<gene>
    <name evidence="2" type="ORF">SKAU_G00314830</name>
</gene>
<organism evidence="2 3">
    <name type="scientific">Synaphobranchus kaupii</name>
    <name type="common">Kaup's arrowtooth eel</name>
    <dbReference type="NCBI Taxonomy" id="118154"/>
    <lineage>
        <taxon>Eukaryota</taxon>
        <taxon>Metazoa</taxon>
        <taxon>Chordata</taxon>
        <taxon>Craniata</taxon>
        <taxon>Vertebrata</taxon>
        <taxon>Euteleostomi</taxon>
        <taxon>Actinopterygii</taxon>
        <taxon>Neopterygii</taxon>
        <taxon>Teleostei</taxon>
        <taxon>Anguilliformes</taxon>
        <taxon>Synaphobranchidae</taxon>
        <taxon>Synaphobranchus</taxon>
    </lineage>
</organism>
<keyword evidence="1" id="KW-0732">Signal</keyword>
<feature type="signal peptide" evidence="1">
    <location>
        <begin position="1"/>
        <end position="18"/>
    </location>
</feature>
<sequence length="177" mass="19551">MKINLFLLSWHISHFTVCCEDQLRCVDGDHGAPCTPAPASPFHSRCGAISPPAARHYTRAPGFHQYRFSSIRSDSFLTTSLGNPSEKGKKPYRDVSSRSAFVLAVFKGSRERASFPTVHQGHGRPELGGRLFPQRCGRSQVTWAVTASDEATVKSGRVFVAYTGRVRSRVPWALLTC</sequence>
<proteinExistence type="predicted"/>
<dbReference type="Proteomes" id="UP001152622">
    <property type="component" value="Chromosome 13"/>
</dbReference>
<feature type="chain" id="PRO_5040495964" description="Secreted protein" evidence="1">
    <location>
        <begin position="19"/>
        <end position="177"/>
    </location>
</feature>
<accession>A0A9Q1IJH9</accession>
<reference evidence="2" key="1">
    <citation type="journal article" date="2023" name="Science">
        <title>Genome structures resolve the early diversification of teleost fishes.</title>
        <authorList>
            <person name="Parey E."/>
            <person name="Louis A."/>
            <person name="Montfort J."/>
            <person name="Bouchez O."/>
            <person name="Roques C."/>
            <person name="Iampietro C."/>
            <person name="Lluch J."/>
            <person name="Castinel A."/>
            <person name="Donnadieu C."/>
            <person name="Desvignes T."/>
            <person name="Floi Bucao C."/>
            <person name="Jouanno E."/>
            <person name="Wen M."/>
            <person name="Mejri S."/>
            <person name="Dirks R."/>
            <person name="Jansen H."/>
            <person name="Henkel C."/>
            <person name="Chen W.J."/>
            <person name="Zahm M."/>
            <person name="Cabau C."/>
            <person name="Klopp C."/>
            <person name="Thompson A.W."/>
            <person name="Robinson-Rechavi M."/>
            <person name="Braasch I."/>
            <person name="Lecointre G."/>
            <person name="Bobe J."/>
            <person name="Postlethwait J.H."/>
            <person name="Berthelot C."/>
            <person name="Roest Crollius H."/>
            <person name="Guiguen Y."/>
        </authorList>
    </citation>
    <scope>NUCLEOTIDE SEQUENCE</scope>
    <source>
        <strain evidence="2">WJC10195</strain>
    </source>
</reference>
<keyword evidence="3" id="KW-1185">Reference proteome</keyword>
<evidence type="ECO:0000313" key="3">
    <source>
        <dbReference type="Proteomes" id="UP001152622"/>
    </source>
</evidence>
<protein>
    <recommendedName>
        <fullName evidence="4">Secreted protein</fullName>
    </recommendedName>
</protein>
<name>A0A9Q1IJH9_SYNKA</name>
<evidence type="ECO:0008006" key="4">
    <source>
        <dbReference type="Google" id="ProtNLM"/>
    </source>
</evidence>
<dbReference type="EMBL" id="JAINUF010000013">
    <property type="protein sequence ID" value="KAJ8344154.1"/>
    <property type="molecule type" value="Genomic_DNA"/>
</dbReference>
<dbReference type="AlphaFoldDB" id="A0A9Q1IJH9"/>